<reference evidence="3 4" key="1">
    <citation type="submission" date="2023-05" db="EMBL/GenBank/DDBJ databases">
        <title>Draft genome sequence of Streptomyces sp. B-S-A6 isolated from a cave soil in Thailand.</title>
        <authorList>
            <person name="Chamroensaksri N."/>
            <person name="Muangham S."/>
        </authorList>
    </citation>
    <scope>NUCLEOTIDE SEQUENCE [LARGE SCALE GENOMIC DNA]</scope>
    <source>
        <strain evidence="3 4">B-S-A6</strain>
    </source>
</reference>
<comment type="caution">
    <text evidence="3">The sequence shown here is derived from an EMBL/GenBank/DDBJ whole genome shotgun (WGS) entry which is preliminary data.</text>
</comment>
<evidence type="ECO:0000256" key="2">
    <source>
        <dbReference type="SAM" id="Phobius"/>
    </source>
</evidence>
<gene>
    <name evidence="3" type="ORF">QIS96_31615</name>
</gene>
<keyword evidence="2" id="KW-0812">Transmembrane</keyword>
<evidence type="ECO:0000256" key="1">
    <source>
        <dbReference type="SAM" id="MobiDB-lite"/>
    </source>
</evidence>
<keyword evidence="4" id="KW-1185">Reference proteome</keyword>
<evidence type="ECO:0000313" key="4">
    <source>
        <dbReference type="Proteomes" id="UP001223978"/>
    </source>
</evidence>
<organism evidence="3 4">
    <name type="scientific">Streptomyces cavernicola</name>
    <dbReference type="NCBI Taxonomy" id="3043613"/>
    <lineage>
        <taxon>Bacteria</taxon>
        <taxon>Bacillati</taxon>
        <taxon>Actinomycetota</taxon>
        <taxon>Actinomycetes</taxon>
        <taxon>Kitasatosporales</taxon>
        <taxon>Streptomycetaceae</taxon>
        <taxon>Streptomyces</taxon>
    </lineage>
</organism>
<feature type="transmembrane region" description="Helical" evidence="2">
    <location>
        <begin position="29"/>
        <end position="54"/>
    </location>
</feature>
<protein>
    <recommendedName>
        <fullName evidence="5">TadE family protein</fullName>
    </recommendedName>
</protein>
<sequence>MSQSTPRHTPQRGRRRGPWHTRLQDDSGYYTLEALICIPVVLAALALFAAYGLAGIGDTTTANAAAAAARAASRADAPEGAEVAGQNAAISSLRQAGNTCADSSITIDTSNFPTDVGQAGQVTATVTCTVPLSQLTVPGMPGSKTLEATRVSSVDQYASRDDEEDTP</sequence>
<feature type="region of interest" description="Disordered" evidence="1">
    <location>
        <begin position="1"/>
        <end position="23"/>
    </location>
</feature>
<name>A0ABT6SJK3_9ACTN</name>
<feature type="region of interest" description="Disordered" evidence="1">
    <location>
        <begin position="140"/>
        <end position="167"/>
    </location>
</feature>
<keyword evidence="2" id="KW-1133">Transmembrane helix</keyword>
<dbReference type="EMBL" id="JASCIQ010000044">
    <property type="protein sequence ID" value="MDI3408355.1"/>
    <property type="molecule type" value="Genomic_DNA"/>
</dbReference>
<dbReference type="RefSeq" id="WP_282546264.1">
    <property type="nucleotide sequence ID" value="NZ_JASCIQ010000044.1"/>
</dbReference>
<accession>A0ABT6SJK3</accession>
<evidence type="ECO:0008006" key="5">
    <source>
        <dbReference type="Google" id="ProtNLM"/>
    </source>
</evidence>
<feature type="compositionally biased region" description="Basic residues" evidence="1">
    <location>
        <begin position="9"/>
        <end position="19"/>
    </location>
</feature>
<keyword evidence="2" id="KW-0472">Membrane</keyword>
<evidence type="ECO:0000313" key="3">
    <source>
        <dbReference type="EMBL" id="MDI3408355.1"/>
    </source>
</evidence>
<dbReference type="Proteomes" id="UP001223978">
    <property type="component" value="Unassembled WGS sequence"/>
</dbReference>
<proteinExistence type="predicted"/>